<dbReference type="AlphaFoldDB" id="D3BNP1"/>
<comment type="caution">
    <text evidence="3">The sequence shown here is derived from an EMBL/GenBank/DDBJ whole genome shotgun (WGS) entry which is preliminary data.</text>
</comment>
<dbReference type="RefSeq" id="XP_020429123.1">
    <property type="nucleotide sequence ID" value="XM_020580536.1"/>
</dbReference>
<proteinExistence type="predicted"/>
<evidence type="ECO:0000313" key="4">
    <source>
        <dbReference type="Proteomes" id="UP000001396"/>
    </source>
</evidence>
<evidence type="ECO:0000256" key="2">
    <source>
        <dbReference type="SAM" id="SignalP"/>
    </source>
</evidence>
<name>D3BNP1_HETP5</name>
<evidence type="ECO:0000256" key="1">
    <source>
        <dbReference type="SAM" id="MobiDB-lite"/>
    </source>
</evidence>
<feature type="signal peptide" evidence="2">
    <location>
        <begin position="1"/>
        <end position="21"/>
    </location>
</feature>
<dbReference type="EMBL" id="ADBJ01000044">
    <property type="protein sequence ID" value="EFA76992.1"/>
    <property type="molecule type" value="Genomic_DNA"/>
</dbReference>
<feature type="region of interest" description="Disordered" evidence="1">
    <location>
        <begin position="232"/>
        <end position="257"/>
    </location>
</feature>
<evidence type="ECO:0000313" key="3">
    <source>
        <dbReference type="EMBL" id="EFA76992.1"/>
    </source>
</evidence>
<accession>D3BNP1</accession>
<keyword evidence="2" id="KW-0732">Signal</keyword>
<reference evidence="3 4" key="1">
    <citation type="journal article" date="2011" name="Genome Res.">
        <title>Phylogeny-wide analysis of social amoeba genomes highlights ancient origins for complex intercellular communication.</title>
        <authorList>
            <person name="Heidel A.J."/>
            <person name="Lawal H.M."/>
            <person name="Felder M."/>
            <person name="Schilde C."/>
            <person name="Helps N.R."/>
            <person name="Tunggal B."/>
            <person name="Rivero F."/>
            <person name="John U."/>
            <person name="Schleicher M."/>
            <person name="Eichinger L."/>
            <person name="Platzer M."/>
            <person name="Noegel A.A."/>
            <person name="Schaap P."/>
            <person name="Gloeckner G."/>
        </authorList>
    </citation>
    <scope>NUCLEOTIDE SEQUENCE [LARGE SCALE GENOMIC DNA]</scope>
    <source>
        <strain evidence="4">ATCC 26659 / Pp 5 / PN500</strain>
    </source>
</reference>
<sequence>MSKKLFFILLLLLISTLVVLGNEEVVDVAETVEEVENDDGVICPPVDECYAVITDCSIYDIPFNPRGCCPKCDCRTIKCGRVNETECLLNGGVFKRAYSNRCCDKCESICDRVFCAPVINCNGIIIKADPINGRCCDRCLVLTSTSGVTTGSSNPNAQCENSFCIPVNSNNCKGKIIPKKIEDGICCDSCQNYCDYVQCSPVNKTICIARGGQIVDKDITAGRCCEYCKTVTSSSTSSSSSSTSSSSSSSSTTTGATTLSCTIPCPYVDEWVCRAQGKVLVPANPPTRCCPTCEYSSTTFVTTYGWCVGQICPIVNPHICYASGGYYYGPDFSIGKCCPSCESKPPPTSSSISSITTTGYPNVCDSVKCKSLSPAQCLSQGQTFLPAYPPYRCCDSCNPIFVVDGLYK</sequence>
<dbReference type="InParanoid" id="D3BNP1"/>
<dbReference type="Proteomes" id="UP000001396">
    <property type="component" value="Unassembled WGS sequence"/>
</dbReference>
<protein>
    <submittedName>
        <fullName evidence="3">Uncharacterized protein</fullName>
    </submittedName>
</protein>
<feature type="chain" id="PRO_5003041418" evidence="2">
    <location>
        <begin position="22"/>
        <end position="408"/>
    </location>
</feature>
<feature type="compositionally biased region" description="Low complexity" evidence="1">
    <location>
        <begin position="232"/>
        <end position="254"/>
    </location>
</feature>
<keyword evidence="4" id="KW-1185">Reference proteome</keyword>
<organism evidence="3 4">
    <name type="scientific">Heterostelium pallidum (strain ATCC 26659 / Pp 5 / PN500)</name>
    <name type="common">Cellular slime mold</name>
    <name type="synonym">Polysphondylium pallidum</name>
    <dbReference type="NCBI Taxonomy" id="670386"/>
    <lineage>
        <taxon>Eukaryota</taxon>
        <taxon>Amoebozoa</taxon>
        <taxon>Evosea</taxon>
        <taxon>Eumycetozoa</taxon>
        <taxon>Dictyostelia</taxon>
        <taxon>Acytosteliales</taxon>
        <taxon>Acytosteliaceae</taxon>
        <taxon>Heterostelium</taxon>
    </lineage>
</organism>
<dbReference type="GeneID" id="31365218"/>
<gene>
    <name evidence="3" type="ORF">PPL_09744</name>
</gene>